<dbReference type="GeneID" id="94849281"/>
<comment type="caution">
    <text evidence="1">The sequence shown here is derived from an EMBL/GenBank/DDBJ whole genome shotgun (WGS) entry which is preliminary data.</text>
</comment>
<dbReference type="AlphaFoldDB" id="A0A1J4KTH1"/>
<dbReference type="VEuPathDB" id="TrichDB:TRFO_42993"/>
<sequence length="139" mass="15734">MLKSLETYKMTTDEAKAYLAEHKALPQKLASIMCARASSQEQCDVFDHEIENIRKFLDVLIDELDSENKADYLKFENSANADKEAHDAYMECMKGGALGKFNMLFYDELTSVLLKLCQKKSSNEIIAASQKALHSLETQ</sequence>
<keyword evidence="2" id="KW-1185">Reference proteome</keyword>
<name>A0A1J4KTH1_9EUKA</name>
<dbReference type="Proteomes" id="UP000179807">
    <property type="component" value="Unassembled WGS sequence"/>
</dbReference>
<evidence type="ECO:0000313" key="2">
    <source>
        <dbReference type="Proteomes" id="UP000179807"/>
    </source>
</evidence>
<reference evidence="1" key="1">
    <citation type="submission" date="2016-10" db="EMBL/GenBank/DDBJ databases">
        <authorList>
            <person name="Benchimol M."/>
            <person name="Almeida L.G."/>
            <person name="Vasconcelos A.T."/>
            <person name="Perreira-Neves A."/>
            <person name="Rosa I.A."/>
            <person name="Tasca T."/>
            <person name="Bogo M.R."/>
            <person name="de Souza W."/>
        </authorList>
    </citation>
    <scope>NUCLEOTIDE SEQUENCE [LARGE SCALE GENOMIC DNA]</scope>
    <source>
        <strain evidence="1">K</strain>
    </source>
</reference>
<protein>
    <submittedName>
        <fullName evidence="1">Uncharacterized protein</fullName>
    </submittedName>
</protein>
<gene>
    <name evidence="1" type="ORF">TRFO_42993</name>
</gene>
<proteinExistence type="predicted"/>
<organism evidence="1 2">
    <name type="scientific">Tritrichomonas foetus</name>
    <dbReference type="NCBI Taxonomy" id="1144522"/>
    <lineage>
        <taxon>Eukaryota</taxon>
        <taxon>Metamonada</taxon>
        <taxon>Parabasalia</taxon>
        <taxon>Tritrichomonadida</taxon>
        <taxon>Tritrichomonadidae</taxon>
        <taxon>Tritrichomonas</taxon>
    </lineage>
</organism>
<dbReference type="EMBL" id="MLAK01000351">
    <property type="protein sequence ID" value="OHT14555.1"/>
    <property type="molecule type" value="Genomic_DNA"/>
</dbReference>
<evidence type="ECO:0000313" key="1">
    <source>
        <dbReference type="EMBL" id="OHT14555.1"/>
    </source>
</evidence>
<dbReference type="RefSeq" id="XP_068367691.1">
    <property type="nucleotide sequence ID" value="XM_068514577.1"/>
</dbReference>
<accession>A0A1J4KTH1</accession>